<dbReference type="Proteomes" id="UP000323876">
    <property type="component" value="Unassembled WGS sequence"/>
</dbReference>
<gene>
    <name evidence="2" type="ORF">F3087_27930</name>
</gene>
<sequence>MTDPAGSGVDLRAEIGRVAMREDLGSHRRAYAAAKPEIRRYVIEGVATLVAALVSVFGFVSGVAVVAIVGVTGMLMVGGRLLWDLLWLVYIHGRNRRVRLDLYERGLVVMVGGKARCVRYDTTVLRRNIVEHVDSPAANQVSYAYTLVDTVGDPIVLRHGIERPEEWGPEIDRAITAAQLPRAVEVLAADGCLDFEYFWMTRAEIGAGERSEPWSQVTGIALSAGWVSVGVAGESAPLESLPVSLIPNFTIFRTLAERMRAEHARSV</sequence>
<feature type="transmembrane region" description="Helical" evidence="1">
    <location>
        <begin position="41"/>
        <end position="60"/>
    </location>
</feature>
<comment type="caution">
    <text evidence="2">The sequence shown here is derived from an EMBL/GenBank/DDBJ whole genome shotgun (WGS) entry which is preliminary data.</text>
</comment>
<dbReference type="EMBL" id="VXLC01000015">
    <property type="protein sequence ID" value="KAA8885469.1"/>
    <property type="molecule type" value="Genomic_DNA"/>
</dbReference>
<dbReference type="OrthoDB" id="4523591at2"/>
<proteinExistence type="predicted"/>
<keyword evidence="1" id="KW-1133">Transmembrane helix</keyword>
<protein>
    <submittedName>
        <fullName evidence="2">Uncharacterized protein</fullName>
    </submittedName>
</protein>
<reference evidence="2 3" key="1">
    <citation type="submission" date="2019-09" db="EMBL/GenBank/DDBJ databases">
        <authorList>
            <person name="Wang X."/>
        </authorList>
    </citation>
    <scope>NUCLEOTIDE SEQUENCE [LARGE SCALE GENOMIC DNA]</scope>
    <source>
        <strain evidence="2 3">CICC 11023</strain>
    </source>
</reference>
<dbReference type="Pfam" id="PF20226">
    <property type="entry name" value="DUF6585"/>
    <property type="match status" value="1"/>
</dbReference>
<evidence type="ECO:0000313" key="3">
    <source>
        <dbReference type="Proteomes" id="UP000323876"/>
    </source>
</evidence>
<dbReference type="InterPro" id="IPR046492">
    <property type="entry name" value="DUF6585"/>
</dbReference>
<evidence type="ECO:0000256" key="1">
    <source>
        <dbReference type="SAM" id="Phobius"/>
    </source>
</evidence>
<dbReference type="RefSeq" id="WP_150405027.1">
    <property type="nucleotide sequence ID" value="NZ_VXLC01000015.1"/>
</dbReference>
<keyword evidence="1" id="KW-0812">Transmembrane</keyword>
<name>A0A5N0EAH0_9NOCA</name>
<organism evidence="2 3">
    <name type="scientific">Nocardia colli</name>
    <dbReference type="NCBI Taxonomy" id="2545717"/>
    <lineage>
        <taxon>Bacteria</taxon>
        <taxon>Bacillati</taxon>
        <taxon>Actinomycetota</taxon>
        <taxon>Actinomycetes</taxon>
        <taxon>Mycobacteriales</taxon>
        <taxon>Nocardiaceae</taxon>
        <taxon>Nocardia</taxon>
    </lineage>
</organism>
<keyword evidence="3" id="KW-1185">Reference proteome</keyword>
<dbReference type="AlphaFoldDB" id="A0A5N0EAH0"/>
<evidence type="ECO:0000313" key="2">
    <source>
        <dbReference type="EMBL" id="KAA8885469.1"/>
    </source>
</evidence>
<keyword evidence="1" id="KW-0472">Membrane</keyword>
<accession>A0A5N0EAH0</accession>